<keyword evidence="5" id="KW-0677">Repeat</keyword>
<reference evidence="12 13" key="1">
    <citation type="submission" date="2015-01" db="EMBL/GenBank/DDBJ databases">
        <title>The Genome Sequence of Cladophialophora immunda CBS83496.</title>
        <authorList>
            <consortium name="The Broad Institute Genomics Platform"/>
            <person name="Cuomo C."/>
            <person name="de Hoog S."/>
            <person name="Gorbushina A."/>
            <person name="Stielow B."/>
            <person name="Teixiera M."/>
            <person name="Abouelleil A."/>
            <person name="Chapman S.B."/>
            <person name="Priest M."/>
            <person name="Young S.K."/>
            <person name="Wortman J."/>
            <person name="Nusbaum C."/>
            <person name="Birren B."/>
        </authorList>
    </citation>
    <scope>NUCLEOTIDE SEQUENCE [LARGE SCALE GENOMIC DNA]</scope>
    <source>
        <strain evidence="12 13">CBS 83496</strain>
    </source>
</reference>
<evidence type="ECO:0000256" key="6">
    <source>
        <dbReference type="ARBA" id="ARBA00022792"/>
    </source>
</evidence>
<organism evidence="12 13">
    <name type="scientific">Cladophialophora immunda</name>
    <dbReference type="NCBI Taxonomy" id="569365"/>
    <lineage>
        <taxon>Eukaryota</taxon>
        <taxon>Fungi</taxon>
        <taxon>Dikarya</taxon>
        <taxon>Ascomycota</taxon>
        <taxon>Pezizomycotina</taxon>
        <taxon>Eurotiomycetes</taxon>
        <taxon>Chaetothyriomycetidae</taxon>
        <taxon>Chaetothyriales</taxon>
        <taxon>Herpotrichiellaceae</taxon>
        <taxon>Cladophialophora</taxon>
    </lineage>
</organism>
<feature type="repeat" description="Solcar" evidence="10">
    <location>
        <begin position="32"/>
        <end position="129"/>
    </location>
</feature>
<dbReference type="InterPro" id="IPR002067">
    <property type="entry name" value="MCP"/>
</dbReference>
<protein>
    <submittedName>
        <fullName evidence="12">Uncharacterized protein</fullName>
    </submittedName>
</protein>
<evidence type="ECO:0000256" key="9">
    <source>
        <dbReference type="ARBA" id="ARBA00023136"/>
    </source>
</evidence>
<dbReference type="HOGENOM" id="CLU_015166_5_1_1"/>
<dbReference type="Pfam" id="PF00153">
    <property type="entry name" value="Mito_carr"/>
    <property type="match status" value="3"/>
</dbReference>
<dbReference type="GeneID" id="27342309"/>
<keyword evidence="7" id="KW-1133">Transmembrane helix</keyword>
<keyword evidence="6" id="KW-0999">Mitochondrion inner membrane</keyword>
<feature type="repeat" description="Solcar" evidence="10">
    <location>
        <begin position="243"/>
        <end position="325"/>
    </location>
</feature>
<keyword evidence="13" id="KW-1185">Reference proteome</keyword>
<evidence type="ECO:0000256" key="8">
    <source>
        <dbReference type="ARBA" id="ARBA00023128"/>
    </source>
</evidence>
<comment type="subcellular location">
    <subcellularLocation>
        <location evidence="1">Mitochondrion inner membrane</location>
        <topology evidence="1">Multi-pass membrane protein</topology>
    </subcellularLocation>
</comment>
<dbReference type="GO" id="GO:0071913">
    <property type="term" value="F:citrate secondary active transmembrane transporter activity"/>
    <property type="evidence" value="ECO:0007669"/>
    <property type="project" value="TreeGrafter"/>
</dbReference>
<evidence type="ECO:0000256" key="3">
    <source>
        <dbReference type="ARBA" id="ARBA00022448"/>
    </source>
</evidence>
<dbReference type="InterPro" id="IPR049563">
    <property type="entry name" value="TXTP-like"/>
</dbReference>
<keyword evidence="8" id="KW-0496">Mitochondrion</keyword>
<keyword evidence="3 11" id="KW-0813">Transport</keyword>
<dbReference type="PROSITE" id="PS50920">
    <property type="entry name" value="SOLCAR"/>
    <property type="match status" value="3"/>
</dbReference>
<dbReference type="EMBL" id="KN847041">
    <property type="protein sequence ID" value="KIW31467.1"/>
    <property type="molecule type" value="Genomic_DNA"/>
</dbReference>
<accession>A0A0D2B1I2</accession>
<dbReference type="PANTHER" id="PTHR45788:SF3">
    <property type="entry name" value="TRICARBOXYLATE TRANSPORT PROTEIN"/>
    <property type="match status" value="1"/>
</dbReference>
<evidence type="ECO:0000256" key="5">
    <source>
        <dbReference type="ARBA" id="ARBA00022737"/>
    </source>
</evidence>
<dbReference type="PRINTS" id="PR00926">
    <property type="entry name" value="MITOCARRIER"/>
</dbReference>
<dbReference type="InterPro" id="IPR018108">
    <property type="entry name" value="MCP_transmembrane"/>
</dbReference>
<keyword evidence="9 10" id="KW-0472">Membrane</keyword>
<dbReference type="AlphaFoldDB" id="A0A0D2B1I2"/>
<dbReference type="GO" id="GO:0006843">
    <property type="term" value="P:mitochondrial citrate transmembrane transport"/>
    <property type="evidence" value="ECO:0007669"/>
    <property type="project" value="TreeGrafter"/>
</dbReference>
<evidence type="ECO:0000313" key="12">
    <source>
        <dbReference type="EMBL" id="KIW31467.1"/>
    </source>
</evidence>
<evidence type="ECO:0000256" key="2">
    <source>
        <dbReference type="ARBA" id="ARBA00006375"/>
    </source>
</evidence>
<feature type="repeat" description="Solcar" evidence="10">
    <location>
        <begin position="141"/>
        <end position="227"/>
    </location>
</feature>
<name>A0A0D2B1I2_9EURO</name>
<dbReference type="OrthoDB" id="44467at2759"/>
<dbReference type="PANTHER" id="PTHR45788">
    <property type="entry name" value="SUCCINATE/FUMARATE MITOCHONDRIAL TRANSPORTER-RELATED"/>
    <property type="match status" value="1"/>
</dbReference>
<dbReference type="VEuPathDB" id="FungiDB:PV07_03115"/>
<evidence type="ECO:0000313" key="13">
    <source>
        <dbReference type="Proteomes" id="UP000054466"/>
    </source>
</evidence>
<proteinExistence type="inferred from homology"/>
<comment type="similarity">
    <text evidence="2 11">Belongs to the mitochondrial carrier (TC 2.A.29) family.</text>
</comment>
<dbReference type="STRING" id="569365.A0A0D2B1I2"/>
<dbReference type="InterPro" id="IPR023395">
    <property type="entry name" value="MCP_dom_sf"/>
</dbReference>
<evidence type="ECO:0000256" key="7">
    <source>
        <dbReference type="ARBA" id="ARBA00022989"/>
    </source>
</evidence>
<evidence type="ECO:0000256" key="4">
    <source>
        <dbReference type="ARBA" id="ARBA00022692"/>
    </source>
</evidence>
<dbReference type="SUPFAM" id="SSF103506">
    <property type="entry name" value="Mitochondrial carrier"/>
    <property type="match status" value="1"/>
</dbReference>
<evidence type="ECO:0000256" key="11">
    <source>
        <dbReference type="RuleBase" id="RU000488"/>
    </source>
</evidence>
<dbReference type="Proteomes" id="UP000054466">
    <property type="component" value="Unassembled WGS sequence"/>
</dbReference>
<evidence type="ECO:0000256" key="10">
    <source>
        <dbReference type="PROSITE-ProRule" id="PRU00282"/>
    </source>
</evidence>
<dbReference type="Gene3D" id="1.50.40.10">
    <property type="entry name" value="Mitochondrial carrier domain"/>
    <property type="match status" value="1"/>
</dbReference>
<dbReference type="RefSeq" id="XP_016251683.1">
    <property type="nucleotide sequence ID" value="XM_016389781.1"/>
</dbReference>
<gene>
    <name evidence="12" type="ORF">PV07_03115</name>
</gene>
<evidence type="ECO:0000256" key="1">
    <source>
        <dbReference type="ARBA" id="ARBA00004448"/>
    </source>
</evidence>
<dbReference type="GO" id="GO:0005743">
    <property type="term" value="C:mitochondrial inner membrane"/>
    <property type="evidence" value="ECO:0007669"/>
    <property type="project" value="UniProtKB-SubCell"/>
</dbReference>
<keyword evidence="4 10" id="KW-0812">Transmembrane</keyword>
<sequence>MAGNAAFLPVAAPVANPHPVEKARKQMIPPGVSLLSGAIAGAVEATATARSPKTKFNRWYPMEFAKTLSQLHRNVQPGAVVSKNPFAVLAQVARQDGVSAIYTGCSTLILGTMFKAGVRFMSFDSIRNLLIDQDGRLSPGRGILAGMVAGVVESAVAVTPTERIKTALIDDASSAGAKRHRGGFHALRTIVSERGITEVYRGLLSTTLKQAATSAVRMGTYNVLKEVVAASQTKNDGVTSKIPNTLVTFAMGAAAGTITVYATQPFDTVKTRTQGVQGQALSEAVRWIWKDGGVRGFWRGSTMRLGRLIFSGGIVFTVYEHVSALMMSMGAGWVM</sequence>